<sequence length="149" mass="16087">MLTYFRYALATICFMLSMACLGLWGASYATKPALDVVMPSWDRSLSLTAIKGMCYLERVRIGGKSAIAADLNLSISRERLGFVDAFVRNGDLSSIGGDVDQIRFPTWYPALVFALAGVGALRLGRRFTLRSAIIATTVVAGLLGMVVAL</sequence>
<evidence type="ECO:0000313" key="3">
    <source>
        <dbReference type="Proteomes" id="UP000326837"/>
    </source>
</evidence>
<name>A0A5K7XBB6_9BACT</name>
<proteinExistence type="predicted"/>
<dbReference type="PROSITE" id="PS51257">
    <property type="entry name" value="PROKAR_LIPOPROTEIN"/>
    <property type="match status" value="1"/>
</dbReference>
<dbReference type="EMBL" id="AP021861">
    <property type="protein sequence ID" value="BBO33232.1"/>
    <property type="molecule type" value="Genomic_DNA"/>
</dbReference>
<dbReference type="RefSeq" id="WP_152099052.1">
    <property type="nucleotide sequence ID" value="NZ_AP021861.1"/>
</dbReference>
<protein>
    <submittedName>
        <fullName evidence="2">Uncharacterized protein</fullName>
    </submittedName>
</protein>
<feature type="transmembrane region" description="Helical" evidence="1">
    <location>
        <begin position="106"/>
        <end position="124"/>
    </location>
</feature>
<evidence type="ECO:0000256" key="1">
    <source>
        <dbReference type="SAM" id="Phobius"/>
    </source>
</evidence>
<dbReference type="Proteomes" id="UP000326837">
    <property type="component" value="Chromosome"/>
</dbReference>
<feature type="transmembrane region" description="Helical" evidence="1">
    <location>
        <begin position="131"/>
        <end position="148"/>
    </location>
</feature>
<accession>A0A5K7XBB6</accession>
<keyword evidence="1" id="KW-0812">Transmembrane</keyword>
<organism evidence="2 3">
    <name type="scientific">Lacipirellula parvula</name>
    <dbReference type="NCBI Taxonomy" id="2650471"/>
    <lineage>
        <taxon>Bacteria</taxon>
        <taxon>Pseudomonadati</taxon>
        <taxon>Planctomycetota</taxon>
        <taxon>Planctomycetia</taxon>
        <taxon>Pirellulales</taxon>
        <taxon>Lacipirellulaceae</taxon>
        <taxon>Lacipirellula</taxon>
    </lineage>
</organism>
<reference evidence="3" key="1">
    <citation type="submission" date="2019-10" db="EMBL/GenBank/DDBJ databases">
        <title>Lacipirellula parvula gen. nov., sp. nov., representing a lineage of planctomycetes widespread in freshwater anoxic habitats, and description of the family Lacipirellulaceae.</title>
        <authorList>
            <person name="Dedysh S.N."/>
            <person name="Kulichevskaya I.S."/>
            <person name="Beletsky A.V."/>
            <person name="Rakitin A.L."/>
            <person name="Mardanov A.V."/>
            <person name="Ivanova A.A."/>
            <person name="Saltykova V.X."/>
            <person name="Rijpstra W.I.C."/>
            <person name="Sinninghe Damste J.S."/>
            <person name="Ravin N.V."/>
        </authorList>
    </citation>
    <scope>NUCLEOTIDE SEQUENCE [LARGE SCALE GENOMIC DNA]</scope>
    <source>
        <strain evidence="3">PX69</strain>
    </source>
</reference>
<dbReference type="KEGG" id="lpav:PLANPX_2844"/>
<dbReference type="AlphaFoldDB" id="A0A5K7XBB6"/>
<keyword evidence="3" id="KW-1185">Reference proteome</keyword>
<evidence type="ECO:0000313" key="2">
    <source>
        <dbReference type="EMBL" id="BBO33232.1"/>
    </source>
</evidence>
<gene>
    <name evidence="2" type="ORF">PLANPX_2844</name>
</gene>
<keyword evidence="1" id="KW-1133">Transmembrane helix</keyword>
<keyword evidence="1" id="KW-0472">Membrane</keyword>